<feature type="non-terminal residue" evidence="2">
    <location>
        <position position="1"/>
    </location>
</feature>
<evidence type="ECO:0000256" key="1">
    <source>
        <dbReference type="SAM" id="Coils"/>
    </source>
</evidence>
<dbReference type="EMBL" id="CAJVPY010038048">
    <property type="protein sequence ID" value="CAG8803562.1"/>
    <property type="molecule type" value="Genomic_DNA"/>
</dbReference>
<protein>
    <submittedName>
        <fullName evidence="2">5838_t:CDS:1</fullName>
    </submittedName>
</protein>
<keyword evidence="1" id="KW-0175">Coiled coil</keyword>
<dbReference type="AlphaFoldDB" id="A0A9N9PA36"/>
<name>A0A9N9PA36_9GLOM</name>
<comment type="caution">
    <text evidence="2">The sequence shown here is derived from an EMBL/GenBank/DDBJ whole genome shotgun (WGS) entry which is preliminary data.</text>
</comment>
<dbReference type="OrthoDB" id="2369402at2759"/>
<keyword evidence="3" id="KW-1185">Reference proteome</keyword>
<reference evidence="2" key="1">
    <citation type="submission" date="2021-06" db="EMBL/GenBank/DDBJ databases">
        <authorList>
            <person name="Kallberg Y."/>
            <person name="Tangrot J."/>
            <person name="Rosling A."/>
        </authorList>
    </citation>
    <scope>NUCLEOTIDE SEQUENCE</scope>
    <source>
        <strain evidence="2">MA453B</strain>
    </source>
</reference>
<sequence length="145" mass="16786">IKANANVNIEIIFHSPSVITMPTYFKKRRQMIQLTANCEKTKKIKRVTDFLECLDNKDLNNVLDLIYNAKKQKSLTNSKNNLTELIQSLNNEKKKNTIKLLENMKYSKGKNKGKIISPYLQQQLVEVISTSLYRSQSSYTALQKE</sequence>
<evidence type="ECO:0000313" key="2">
    <source>
        <dbReference type="EMBL" id="CAG8803562.1"/>
    </source>
</evidence>
<gene>
    <name evidence="2" type="ORF">DERYTH_LOCUS23913</name>
</gene>
<accession>A0A9N9PA36</accession>
<organism evidence="2 3">
    <name type="scientific">Dentiscutata erythropus</name>
    <dbReference type="NCBI Taxonomy" id="1348616"/>
    <lineage>
        <taxon>Eukaryota</taxon>
        <taxon>Fungi</taxon>
        <taxon>Fungi incertae sedis</taxon>
        <taxon>Mucoromycota</taxon>
        <taxon>Glomeromycotina</taxon>
        <taxon>Glomeromycetes</taxon>
        <taxon>Diversisporales</taxon>
        <taxon>Gigasporaceae</taxon>
        <taxon>Dentiscutata</taxon>
    </lineage>
</organism>
<evidence type="ECO:0000313" key="3">
    <source>
        <dbReference type="Proteomes" id="UP000789405"/>
    </source>
</evidence>
<proteinExistence type="predicted"/>
<feature type="non-terminal residue" evidence="2">
    <location>
        <position position="145"/>
    </location>
</feature>
<dbReference type="Proteomes" id="UP000789405">
    <property type="component" value="Unassembled WGS sequence"/>
</dbReference>
<feature type="coiled-coil region" evidence="1">
    <location>
        <begin position="72"/>
        <end position="99"/>
    </location>
</feature>